<reference evidence="1 2" key="1">
    <citation type="submission" date="2019-05" db="EMBL/GenBank/DDBJ databases">
        <title>Another draft genome of Portunus trituberculatus and its Hox gene families provides insights of decapod evolution.</title>
        <authorList>
            <person name="Jeong J.-H."/>
            <person name="Song I."/>
            <person name="Kim S."/>
            <person name="Choi T."/>
            <person name="Kim D."/>
            <person name="Ryu S."/>
            <person name="Kim W."/>
        </authorList>
    </citation>
    <scope>NUCLEOTIDE SEQUENCE [LARGE SCALE GENOMIC DNA]</scope>
    <source>
        <tissue evidence="1">Muscle</tissue>
    </source>
</reference>
<organism evidence="1 2">
    <name type="scientific">Portunus trituberculatus</name>
    <name type="common">Swimming crab</name>
    <name type="synonym">Neptunus trituberculatus</name>
    <dbReference type="NCBI Taxonomy" id="210409"/>
    <lineage>
        <taxon>Eukaryota</taxon>
        <taxon>Metazoa</taxon>
        <taxon>Ecdysozoa</taxon>
        <taxon>Arthropoda</taxon>
        <taxon>Crustacea</taxon>
        <taxon>Multicrustacea</taxon>
        <taxon>Malacostraca</taxon>
        <taxon>Eumalacostraca</taxon>
        <taxon>Eucarida</taxon>
        <taxon>Decapoda</taxon>
        <taxon>Pleocyemata</taxon>
        <taxon>Brachyura</taxon>
        <taxon>Eubrachyura</taxon>
        <taxon>Portunoidea</taxon>
        <taxon>Portunidae</taxon>
        <taxon>Portuninae</taxon>
        <taxon>Portunus</taxon>
    </lineage>
</organism>
<evidence type="ECO:0000313" key="2">
    <source>
        <dbReference type="Proteomes" id="UP000324222"/>
    </source>
</evidence>
<dbReference type="Proteomes" id="UP000324222">
    <property type="component" value="Unassembled WGS sequence"/>
</dbReference>
<name>A0A5B7EPT7_PORTR</name>
<dbReference type="AlphaFoldDB" id="A0A5B7EPT7"/>
<accession>A0A5B7EPT7</accession>
<proteinExistence type="predicted"/>
<evidence type="ECO:0000313" key="1">
    <source>
        <dbReference type="EMBL" id="MPC35246.1"/>
    </source>
</evidence>
<protein>
    <submittedName>
        <fullName evidence="1">Uncharacterized protein</fullName>
    </submittedName>
</protein>
<comment type="caution">
    <text evidence="1">The sequence shown here is derived from an EMBL/GenBank/DDBJ whole genome shotgun (WGS) entry which is preliminary data.</text>
</comment>
<dbReference type="EMBL" id="VSRR010003230">
    <property type="protein sequence ID" value="MPC35246.1"/>
    <property type="molecule type" value="Genomic_DNA"/>
</dbReference>
<sequence length="83" mass="9183">MDWSSGGPYTCLFGPNFPGCHPITCQGRPIRRWESLLGSCVPLAWHAALACTLWYTVDCEGIVTLWVVFSPRHENTAARTGCL</sequence>
<gene>
    <name evidence="1" type="ORF">E2C01_028665</name>
</gene>
<keyword evidence="2" id="KW-1185">Reference proteome</keyword>